<dbReference type="GO" id="GO:0000917">
    <property type="term" value="P:division septum assembly"/>
    <property type="evidence" value="ECO:0007669"/>
    <property type="project" value="UniProtKB-KW"/>
</dbReference>
<gene>
    <name evidence="5" type="primary">sepF</name>
    <name evidence="7" type="ORF">FNH13_08180</name>
</gene>
<dbReference type="OrthoDB" id="3731101at2"/>
<dbReference type="HAMAP" id="MF_01197">
    <property type="entry name" value="SepF"/>
    <property type="match status" value="1"/>
</dbReference>
<comment type="similarity">
    <text evidence="5">Belongs to the SepF family.</text>
</comment>
<proteinExistence type="inferred from homology"/>
<name>A0A516G9W6_9MICO</name>
<evidence type="ECO:0000256" key="2">
    <source>
        <dbReference type="ARBA" id="ARBA00023210"/>
    </source>
</evidence>
<dbReference type="InterPro" id="IPR038594">
    <property type="entry name" value="SepF-like_sf"/>
</dbReference>
<dbReference type="EMBL" id="CP041616">
    <property type="protein sequence ID" value="QDO88324.1"/>
    <property type="molecule type" value="Genomic_DNA"/>
</dbReference>
<comment type="subcellular location">
    <subcellularLocation>
        <location evidence="5">Cytoplasm</location>
    </subcellularLocation>
    <text evidence="5">Localizes to the division site, in a FtsZ-dependent manner.</text>
</comment>
<dbReference type="AlphaFoldDB" id="A0A516G9W6"/>
<protein>
    <recommendedName>
        <fullName evidence="5">Cell division protein SepF</fullName>
    </recommendedName>
</protein>
<feature type="compositionally biased region" description="Basic and acidic residues" evidence="6">
    <location>
        <begin position="32"/>
        <end position="48"/>
    </location>
</feature>
<keyword evidence="5" id="KW-0963">Cytoplasm</keyword>
<comment type="subunit">
    <text evidence="5">Homodimer. Interacts with FtsZ.</text>
</comment>
<comment type="function">
    <text evidence="4 5">Cell division protein that is part of the divisome complex and is recruited early to the Z-ring. Probably stimulates Z-ring formation, perhaps through the cross-linking of FtsZ protofilaments. Its function overlaps with FtsA.</text>
</comment>
<dbReference type="InterPro" id="IPR007561">
    <property type="entry name" value="Cell_div_SepF/SepF-rel"/>
</dbReference>
<reference evidence="7 8" key="1">
    <citation type="submission" date="2019-07" db="EMBL/GenBank/DDBJ databases">
        <title>complete genome sequencing of Ornithinimicrobium sp. H23M54.</title>
        <authorList>
            <person name="Bae J.-W."/>
            <person name="Lee S.-Y."/>
        </authorList>
    </citation>
    <scope>NUCLEOTIDE SEQUENCE [LARGE SCALE GENOMIC DNA]</scope>
    <source>
        <strain evidence="7 8">H23M54</strain>
    </source>
</reference>
<feature type="compositionally biased region" description="Acidic residues" evidence="6">
    <location>
        <begin position="19"/>
        <end position="31"/>
    </location>
</feature>
<evidence type="ECO:0000256" key="5">
    <source>
        <dbReference type="HAMAP-Rule" id="MF_01197"/>
    </source>
</evidence>
<evidence type="ECO:0000313" key="7">
    <source>
        <dbReference type="EMBL" id="QDO88324.1"/>
    </source>
</evidence>
<dbReference type="Gene3D" id="3.30.110.150">
    <property type="entry name" value="SepF-like protein"/>
    <property type="match status" value="1"/>
</dbReference>
<organism evidence="7 8">
    <name type="scientific">Ornithinimicrobium ciconiae</name>
    <dbReference type="NCBI Taxonomy" id="2594265"/>
    <lineage>
        <taxon>Bacteria</taxon>
        <taxon>Bacillati</taxon>
        <taxon>Actinomycetota</taxon>
        <taxon>Actinomycetes</taxon>
        <taxon>Micrococcales</taxon>
        <taxon>Ornithinimicrobiaceae</taxon>
        <taxon>Ornithinimicrobium</taxon>
    </lineage>
</organism>
<dbReference type="PANTHER" id="PTHR35798">
    <property type="entry name" value="CELL DIVISION PROTEIN SEPF"/>
    <property type="match status" value="1"/>
</dbReference>
<dbReference type="GO" id="GO:0005737">
    <property type="term" value="C:cytoplasm"/>
    <property type="evidence" value="ECO:0007669"/>
    <property type="project" value="UniProtKB-SubCell"/>
</dbReference>
<keyword evidence="8" id="KW-1185">Reference proteome</keyword>
<evidence type="ECO:0000256" key="1">
    <source>
        <dbReference type="ARBA" id="ARBA00022618"/>
    </source>
</evidence>
<evidence type="ECO:0000256" key="6">
    <source>
        <dbReference type="SAM" id="MobiDB-lite"/>
    </source>
</evidence>
<feature type="region of interest" description="Disordered" evidence="6">
    <location>
        <begin position="1"/>
        <end position="66"/>
    </location>
</feature>
<keyword evidence="1 5" id="KW-0132">Cell division</keyword>
<evidence type="ECO:0000256" key="4">
    <source>
        <dbReference type="ARBA" id="ARBA00044936"/>
    </source>
</evidence>
<dbReference type="Pfam" id="PF04472">
    <property type="entry name" value="SepF"/>
    <property type="match status" value="1"/>
</dbReference>
<evidence type="ECO:0000313" key="8">
    <source>
        <dbReference type="Proteomes" id="UP000315395"/>
    </source>
</evidence>
<dbReference type="RefSeq" id="WP_143782999.1">
    <property type="nucleotide sequence ID" value="NZ_CP041616.1"/>
</dbReference>
<dbReference type="KEGG" id="orz:FNH13_08180"/>
<dbReference type="GO" id="GO:0043093">
    <property type="term" value="P:FtsZ-dependent cytokinesis"/>
    <property type="evidence" value="ECO:0007669"/>
    <property type="project" value="UniProtKB-UniRule"/>
</dbReference>
<keyword evidence="3 5" id="KW-0131">Cell cycle</keyword>
<accession>A0A516G9W6</accession>
<dbReference type="Proteomes" id="UP000315395">
    <property type="component" value="Chromosome"/>
</dbReference>
<keyword evidence="2 5" id="KW-0717">Septation</keyword>
<dbReference type="InterPro" id="IPR023052">
    <property type="entry name" value="Cell_div_SepF"/>
</dbReference>
<dbReference type="PANTHER" id="PTHR35798:SF1">
    <property type="entry name" value="CELL DIVISION PROTEIN SEPF"/>
    <property type="match status" value="1"/>
</dbReference>
<evidence type="ECO:0000256" key="3">
    <source>
        <dbReference type="ARBA" id="ARBA00023306"/>
    </source>
</evidence>
<sequence length="170" mass="18960">MAGALRKTMEYLGLAETDERYEDYDYDEPEGTPERESPRAAEPERARTAEVTQLPQRTVAPEQKRTPVARVVREAEVEPMNRITTIHPRTYNEAKNIGEAFRGGIPVIMNLSDMDDADAKRIVDFAAGLAFGLRGSIERVTNKVFLLSPSHIEVDGSEPAAPKQTLFNQS</sequence>